<keyword evidence="4" id="KW-0963">Cytoplasm</keyword>
<dbReference type="GO" id="GO:0003677">
    <property type="term" value="F:DNA binding"/>
    <property type="evidence" value="ECO:0007669"/>
    <property type="project" value="UniProtKB-KW"/>
</dbReference>
<dbReference type="SUPFAM" id="SSF55550">
    <property type="entry name" value="SH2 domain"/>
    <property type="match status" value="1"/>
</dbReference>
<proteinExistence type="inferred from homology"/>
<accession>A0A811KJT6</accession>
<evidence type="ECO:0000256" key="2">
    <source>
        <dbReference type="ARBA" id="ARBA00004496"/>
    </source>
</evidence>
<evidence type="ECO:0000256" key="5">
    <source>
        <dbReference type="ARBA" id="ARBA00022553"/>
    </source>
</evidence>
<sequence>MRDQLQSFQSLLTINAAISAEFLNQQNNIMNLENNILHLEEQLLTLIEDTCRTMQKVMRSLVADHLVGWFIRQKELTCGPRILQQAHYNELDEIELIFEECGKQITTLLIIAGDVQVQIDAEKSSFPRLLKLREDIIQSARQFVWQSVVVSVQPPAVLVKCRGSDSHRSTRFPCRTEVRILGGNAIGIRKQINKVKVELISEETAKRIQKDPGQGAVNDPTFHLIYNECEFRIGVDEGSSVQCCRATFEKIRLVESVQKRTAFDAGLDEKKGTRRSRVSSLRYYLAFHLNIGPFLQGFVANPVSVNGYKLSLPVAAVVHSSLEAEAALFWNRFFSEGTGILSHAPDTVPWDEAKKAFSLKWGALIQEPQDIRDLSVALPEPLSLSERNLEHLAFRLDVEDGFLCRKNFFNKTVSHKENKDGSPLPCAFYEWFYKCANMVNKYMYGQWQEGLIEGFCSKSKSETDLNAATEPTMMIRFSDVRIGFLKISCKLSNHHIVHYETEADKMPVGTSIADAIYSNPTFETIGNIYPNKEVRLLWHNRSNRKEEEKMHEGWNSAIPPGYFDTVYPLESKPVATVFGS</sequence>
<dbReference type="InterPro" id="IPR036860">
    <property type="entry name" value="SH2_dom_sf"/>
</dbReference>
<feature type="domain" description="Signal transducer and activator of transcription b N-terminal" evidence="13">
    <location>
        <begin position="39"/>
        <end position="105"/>
    </location>
</feature>
<dbReference type="Gene3D" id="1.10.238.10">
    <property type="entry name" value="EF-hand"/>
    <property type="match status" value="1"/>
</dbReference>
<keyword evidence="12" id="KW-0175">Coiled coil</keyword>
<dbReference type="PANTHER" id="PTHR11801">
    <property type="entry name" value="SIGNAL TRANSDUCER AND ACTIVATOR OF TRANSCRIPTION"/>
    <property type="match status" value="1"/>
</dbReference>
<dbReference type="EMBL" id="CAJFCW020000003">
    <property type="protein sequence ID" value="CAG9103948.1"/>
    <property type="molecule type" value="Genomic_DNA"/>
</dbReference>
<dbReference type="EMBL" id="CAJFDH010000003">
    <property type="protein sequence ID" value="CAD5215374.1"/>
    <property type="molecule type" value="Genomic_DNA"/>
</dbReference>
<reference evidence="14" key="1">
    <citation type="submission" date="2020-09" db="EMBL/GenBank/DDBJ databases">
        <authorList>
            <person name="Kikuchi T."/>
        </authorList>
    </citation>
    <scope>NUCLEOTIDE SEQUENCE</scope>
    <source>
        <strain evidence="14">SH1</strain>
    </source>
</reference>
<keyword evidence="9" id="KW-0010">Activator</keyword>
<keyword evidence="15" id="KW-1185">Reference proteome</keyword>
<evidence type="ECO:0000256" key="10">
    <source>
        <dbReference type="ARBA" id="ARBA00023163"/>
    </source>
</evidence>
<dbReference type="Pfam" id="PF24629">
    <property type="entry name" value="STATB_N"/>
    <property type="match status" value="1"/>
</dbReference>
<keyword evidence="10" id="KW-0804">Transcription</keyword>
<dbReference type="GO" id="GO:0003700">
    <property type="term" value="F:DNA-binding transcription factor activity"/>
    <property type="evidence" value="ECO:0007669"/>
    <property type="project" value="InterPro"/>
</dbReference>
<keyword evidence="5" id="KW-0597">Phosphoprotein</keyword>
<protein>
    <recommendedName>
        <fullName evidence="13">Signal transducer and activator of transcription b N-terminal domain-containing protein</fullName>
    </recommendedName>
</protein>
<dbReference type="GO" id="GO:0005634">
    <property type="term" value="C:nucleus"/>
    <property type="evidence" value="ECO:0007669"/>
    <property type="project" value="UniProtKB-SubCell"/>
</dbReference>
<keyword evidence="7" id="KW-0805">Transcription regulation</keyword>
<evidence type="ECO:0000256" key="11">
    <source>
        <dbReference type="ARBA" id="ARBA00023242"/>
    </source>
</evidence>
<evidence type="ECO:0000256" key="9">
    <source>
        <dbReference type="ARBA" id="ARBA00023159"/>
    </source>
</evidence>
<evidence type="ECO:0000256" key="1">
    <source>
        <dbReference type="ARBA" id="ARBA00004123"/>
    </source>
</evidence>
<dbReference type="GO" id="GO:0007165">
    <property type="term" value="P:signal transduction"/>
    <property type="evidence" value="ECO:0007669"/>
    <property type="project" value="InterPro"/>
</dbReference>
<dbReference type="InterPro" id="IPR012345">
    <property type="entry name" value="STAT_TF_DNA-bd_N"/>
</dbReference>
<dbReference type="InterPro" id="IPR057515">
    <property type="entry name" value="STATB_N"/>
</dbReference>
<feature type="coiled-coil region" evidence="12">
    <location>
        <begin position="15"/>
        <end position="49"/>
    </location>
</feature>
<dbReference type="Proteomes" id="UP000783686">
    <property type="component" value="Unassembled WGS sequence"/>
</dbReference>
<evidence type="ECO:0000256" key="8">
    <source>
        <dbReference type="ARBA" id="ARBA00023125"/>
    </source>
</evidence>
<dbReference type="GO" id="GO:0005737">
    <property type="term" value="C:cytoplasm"/>
    <property type="evidence" value="ECO:0007669"/>
    <property type="project" value="UniProtKB-SubCell"/>
</dbReference>
<evidence type="ECO:0000256" key="4">
    <source>
        <dbReference type="ARBA" id="ARBA00022490"/>
    </source>
</evidence>
<evidence type="ECO:0000256" key="12">
    <source>
        <dbReference type="SAM" id="Coils"/>
    </source>
</evidence>
<comment type="similarity">
    <text evidence="3">Belongs to the transcription factor STAT family.</text>
</comment>
<keyword evidence="11" id="KW-0539">Nucleus</keyword>
<dbReference type="SUPFAM" id="SSF49417">
    <property type="entry name" value="p53-like transcription factors"/>
    <property type="match status" value="1"/>
</dbReference>
<dbReference type="Gene3D" id="2.60.40.630">
    <property type="entry name" value="STAT transcription factor, DNA-binding domain"/>
    <property type="match status" value="1"/>
</dbReference>
<organism evidence="14 15">
    <name type="scientific">Bursaphelenchus okinawaensis</name>
    <dbReference type="NCBI Taxonomy" id="465554"/>
    <lineage>
        <taxon>Eukaryota</taxon>
        <taxon>Metazoa</taxon>
        <taxon>Ecdysozoa</taxon>
        <taxon>Nematoda</taxon>
        <taxon>Chromadorea</taxon>
        <taxon>Rhabditida</taxon>
        <taxon>Tylenchina</taxon>
        <taxon>Tylenchomorpha</taxon>
        <taxon>Aphelenchoidea</taxon>
        <taxon>Aphelenchoididae</taxon>
        <taxon>Bursaphelenchus</taxon>
    </lineage>
</organism>
<dbReference type="OrthoDB" id="19300at2759"/>
<evidence type="ECO:0000259" key="13">
    <source>
        <dbReference type="Pfam" id="PF24629"/>
    </source>
</evidence>
<evidence type="ECO:0000256" key="3">
    <source>
        <dbReference type="ARBA" id="ARBA00005586"/>
    </source>
</evidence>
<dbReference type="Proteomes" id="UP000614601">
    <property type="component" value="Unassembled WGS sequence"/>
</dbReference>
<keyword evidence="6" id="KW-0727">SH2 domain</keyword>
<dbReference type="AlphaFoldDB" id="A0A811KJT6"/>
<gene>
    <name evidence="14" type="ORF">BOKJ2_LOCUS6061</name>
</gene>
<evidence type="ECO:0000256" key="6">
    <source>
        <dbReference type="ARBA" id="ARBA00022999"/>
    </source>
</evidence>
<evidence type="ECO:0000313" key="15">
    <source>
        <dbReference type="Proteomes" id="UP000614601"/>
    </source>
</evidence>
<dbReference type="InterPro" id="IPR001217">
    <property type="entry name" value="STAT"/>
</dbReference>
<evidence type="ECO:0000256" key="7">
    <source>
        <dbReference type="ARBA" id="ARBA00023015"/>
    </source>
</evidence>
<dbReference type="InterPro" id="IPR008967">
    <property type="entry name" value="p53-like_TF_DNA-bd_sf"/>
</dbReference>
<name>A0A811KJT6_9BILA</name>
<keyword evidence="8" id="KW-0238">DNA-binding</keyword>
<comment type="subcellular location">
    <subcellularLocation>
        <location evidence="2">Cytoplasm</location>
    </subcellularLocation>
    <subcellularLocation>
        <location evidence="1">Nucleus</location>
    </subcellularLocation>
</comment>
<evidence type="ECO:0000313" key="14">
    <source>
        <dbReference type="EMBL" id="CAD5215374.1"/>
    </source>
</evidence>
<comment type="caution">
    <text evidence="14">The sequence shown here is derived from an EMBL/GenBank/DDBJ whole genome shotgun (WGS) entry which is preliminary data.</text>
</comment>